<name>A0AAV0XIY2_9HEMI</name>
<gene>
    <name evidence="2" type="ORF">MEUPH1_LOCUS22738</name>
</gene>
<dbReference type="AlphaFoldDB" id="A0AAV0XIY2"/>
<protein>
    <submittedName>
        <fullName evidence="2">Uncharacterized protein</fullName>
    </submittedName>
</protein>
<reference evidence="2 3" key="1">
    <citation type="submission" date="2023-01" db="EMBL/GenBank/DDBJ databases">
        <authorList>
            <person name="Whitehead M."/>
        </authorList>
    </citation>
    <scope>NUCLEOTIDE SEQUENCE [LARGE SCALE GENOMIC DNA]</scope>
</reference>
<evidence type="ECO:0000313" key="3">
    <source>
        <dbReference type="Proteomes" id="UP001160148"/>
    </source>
</evidence>
<dbReference type="EMBL" id="CARXXK010000005">
    <property type="protein sequence ID" value="CAI6368370.1"/>
    <property type="molecule type" value="Genomic_DNA"/>
</dbReference>
<proteinExistence type="predicted"/>
<evidence type="ECO:0000313" key="2">
    <source>
        <dbReference type="EMBL" id="CAI6368370.1"/>
    </source>
</evidence>
<sequence length="131" mass="14503">MTVKRSLRRTGRPGRVTGNQRTGACGRRAPVAGRDPINICGRTTTASVAVHTVKDGRRPIAARPLRYVPTTASPLITLRRRWVAVMGGSGDRCEADRRRTALGLRGRRVAVLPLWLVHRCRRELVFRTGAI</sequence>
<keyword evidence="3" id="KW-1185">Reference proteome</keyword>
<evidence type="ECO:0000256" key="1">
    <source>
        <dbReference type="SAM" id="MobiDB-lite"/>
    </source>
</evidence>
<feature type="region of interest" description="Disordered" evidence="1">
    <location>
        <begin position="1"/>
        <end position="28"/>
    </location>
</feature>
<accession>A0AAV0XIY2</accession>
<organism evidence="2 3">
    <name type="scientific">Macrosiphum euphorbiae</name>
    <name type="common">potato aphid</name>
    <dbReference type="NCBI Taxonomy" id="13131"/>
    <lineage>
        <taxon>Eukaryota</taxon>
        <taxon>Metazoa</taxon>
        <taxon>Ecdysozoa</taxon>
        <taxon>Arthropoda</taxon>
        <taxon>Hexapoda</taxon>
        <taxon>Insecta</taxon>
        <taxon>Pterygota</taxon>
        <taxon>Neoptera</taxon>
        <taxon>Paraneoptera</taxon>
        <taxon>Hemiptera</taxon>
        <taxon>Sternorrhyncha</taxon>
        <taxon>Aphidomorpha</taxon>
        <taxon>Aphidoidea</taxon>
        <taxon>Aphididae</taxon>
        <taxon>Macrosiphini</taxon>
        <taxon>Macrosiphum</taxon>
    </lineage>
</organism>
<comment type="caution">
    <text evidence="2">The sequence shown here is derived from an EMBL/GenBank/DDBJ whole genome shotgun (WGS) entry which is preliminary data.</text>
</comment>
<feature type="compositionally biased region" description="Basic residues" evidence="1">
    <location>
        <begin position="1"/>
        <end position="12"/>
    </location>
</feature>
<dbReference type="Proteomes" id="UP001160148">
    <property type="component" value="Unassembled WGS sequence"/>
</dbReference>